<reference evidence="3 4" key="1">
    <citation type="journal article" date="2012" name="Stand. Genomic Sci.">
        <title>Genome sequence of the soil bacterium Saccharomonospora azurea type strain (NA-128(T)).</title>
        <authorList>
            <person name="Klenk H.P."/>
            <person name="Held B."/>
            <person name="Lucas S."/>
            <person name="Lapidus A."/>
            <person name="Copeland A."/>
            <person name="Hammon N."/>
            <person name="Pitluck S."/>
            <person name="Goodwin L.A."/>
            <person name="Han C."/>
            <person name="Tapia R."/>
            <person name="Brambilla E.M."/>
            <person name="Potter G."/>
            <person name="Land M."/>
            <person name="Ivanova N."/>
            <person name="Rohde M."/>
            <person name="Goker M."/>
            <person name="Detter J.C."/>
            <person name="Kyrpides N.C."/>
            <person name="Woyke T."/>
        </authorList>
    </citation>
    <scope>NUCLEOTIDE SEQUENCE [LARGE SCALE GENOMIC DNA]</scope>
    <source>
        <strain evidence="3 4">NA-128</strain>
    </source>
</reference>
<feature type="transmembrane region" description="Helical" evidence="1">
    <location>
        <begin position="197"/>
        <end position="222"/>
    </location>
</feature>
<keyword evidence="1" id="KW-0472">Membrane</keyword>
<evidence type="ECO:0000313" key="4">
    <source>
        <dbReference type="Proteomes" id="UP000004705"/>
    </source>
</evidence>
<dbReference type="SUPFAM" id="SSF52540">
    <property type="entry name" value="P-loop containing nucleoside triphosphate hydrolases"/>
    <property type="match status" value="1"/>
</dbReference>
<dbReference type="InterPro" id="IPR027417">
    <property type="entry name" value="P-loop_NTPase"/>
</dbReference>
<feature type="domain" description="FtsK" evidence="2">
    <location>
        <begin position="379"/>
        <end position="474"/>
    </location>
</feature>
<feature type="transmembrane region" description="Helical" evidence="1">
    <location>
        <begin position="155"/>
        <end position="177"/>
    </location>
</feature>
<keyword evidence="1" id="KW-1133">Transmembrane helix</keyword>
<dbReference type="GO" id="GO:0005524">
    <property type="term" value="F:ATP binding"/>
    <property type="evidence" value="ECO:0007669"/>
    <property type="project" value="InterPro"/>
</dbReference>
<dbReference type="Gene3D" id="3.40.50.300">
    <property type="entry name" value="P-loop containing nucleotide triphosphate hydrolases"/>
    <property type="match status" value="1"/>
</dbReference>
<keyword evidence="4" id="KW-1185">Reference proteome</keyword>
<dbReference type="OrthoDB" id="3315716at2"/>
<dbReference type="Proteomes" id="UP000004705">
    <property type="component" value="Chromosome"/>
</dbReference>
<gene>
    <name evidence="3" type="ORF">SacazDRAFT_03130</name>
</gene>
<proteinExistence type="predicted"/>
<protein>
    <submittedName>
        <fullName evidence="3">DNA segregation ATPase, FtsK/SpoIIIE family</fullName>
    </submittedName>
</protein>
<dbReference type="AlphaFoldDB" id="H8GEV0"/>
<dbReference type="RefSeq" id="WP_005443129.1">
    <property type="nucleotide sequence ID" value="NZ_CM001466.1"/>
</dbReference>
<evidence type="ECO:0000256" key="1">
    <source>
        <dbReference type="SAM" id="Phobius"/>
    </source>
</evidence>
<keyword evidence="1" id="KW-0812">Transmembrane</keyword>
<sequence length="735" mass="80377">MTNQHDEDPQDATVVPLRSEAQPTPGVIDAEIVAETPRPTFNTRRLPVPHISEETRLRMAEQAVELRRASAPYVATGTKSALRHALYIPAGAAVVARRVRDSRGTSRYERLLRAAEAQGDWDRLGEWEEREARARRERHERHMDWLKAPAHLAKAVAVCAASGVGLLLALGVVLAVADGDAGMVLEPIGAAIDTIRWLWWFATAYGALLLTGGLGLGVLYLWDQGRKHSTWEPRWVQPVQRSSEGEPVTPHRVIAALSDLGISTLRKKLAELGEESAQLLGPITIAGCGVEVDVTLPTGVTTEEIKAKRRKLAENLDRHEHELFITTAPAARTVRLWVADPGALDEPIEPSPLVLNHEITANVHSGRAPWGQNLRGDAVSLNLWQKHLLITGLSNMGKTAALRSLVLWLAFDPSTELHIADLKGIGDWRMFRGIATTLIEGPTDEHVIDATHMLEWGVHEMERRLMEFDADKYPDGVPPNLPGFHPIYLVVDEAQVAFMCPAQGEGEGEGRDPRPFGGSKNTSRYFMAARKLHNQGRAVNVVLWQGTQDPTDQNLPKLVREGAHIRASLKVGTEQQSRMALGDNAVAAGAAPHELKQEHKGTVVVTGAGVPCQQGQTSETVRTHFVSGSDAIEIAERIKAGRGRRASSGEIAQQERDLLADVAEALHGEAKVKATDITARLRELAPGYPPYSGMTAEDLRDLLADYGVKVTKVGVLMVYAERVHSALAERQQDDT</sequence>
<dbReference type="Pfam" id="PF01580">
    <property type="entry name" value="FtsK_SpoIIIE"/>
    <property type="match status" value="1"/>
</dbReference>
<accession>H8GEV0</accession>
<organism evidence="3 4">
    <name type="scientific">Saccharomonospora azurea NA-128</name>
    <dbReference type="NCBI Taxonomy" id="882081"/>
    <lineage>
        <taxon>Bacteria</taxon>
        <taxon>Bacillati</taxon>
        <taxon>Actinomycetota</taxon>
        <taxon>Actinomycetes</taxon>
        <taxon>Pseudonocardiales</taxon>
        <taxon>Pseudonocardiaceae</taxon>
        <taxon>Saccharomonospora</taxon>
    </lineage>
</organism>
<dbReference type="InterPro" id="IPR002543">
    <property type="entry name" value="FtsK_dom"/>
</dbReference>
<name>H8GEV0_9PSEU</name>
<evidence type="ECO:0000259" key="2">
    <source>
        <dbReference type="Pfam" id="PF01580"/>
    </source>
</evidence>
<dbReference type="EMBL" id="CM001466">
    <property type="protein sequence ID" value="EHY90011.1"/>
    <property type="molecule type" value="Genomic_DNA"/>
</dbReference>
<evidence type="ECO:0000313" key="3">
    <source>
        <dbReference type="EMBL" id="EHY90011.1"/>
    </source>
</evidence>
<dbReference type="HOGENOM" id="CLU_020567_0_0_11"/>
<dbReference type="GO" id="GO:0003677">
    <property type="term" value="F:DNA binding"/>
    <property type="evidence" value="ECO:0007669"/>
    <property type="project" value="InterPro"/>
</dbReference>